<evidence type="ECO:0000313" key="3">
    <source>
        <dbReference type="Proteomes" id="UP001145021"/>
    </source>
</evidence>
<keyword evidence="3" id="KW-1185">Reference proteome</keyword>
<evidence type="ECO:0000313" key="2">
    <source>
        <dbReference type="EMBL" id="KAJ1645273.1"/>
    </source>
</evidence>
<feature type="compositionally biased region" description="Basic residues" evidence="1">
    <location>
        <begin position="563"/>
        <end position="584"/>
    </location>
</feature>
<comment type="caution">
    <text evidence="2">The sequence shown here is derived from an EMBL/GenBank/DDBJ whole genome shotgun (WGS) entry which is preliminary data.</text>
</comment>
<dbReference type="Gene3D" id="3.80.10.10">
    <property type="entry name" value="Ribonuclease Inhibitor"/>
    <property type="match status" value="1"/>
</dbReference>
<gene>
    <name evidence="2" type="ORF">LPJ64_003112</name>
</gene>
<evidence type="ECO:0000256" key="1">
    <source>
        <dbReference type="SAM" id="MobiDB-lite"/>
    </source>
</evidence>
<protein>
    <submittedName>
        <fullName evidence="2">Uncharacterized protein</fullName>
    </submittedName>
</protein>
<name>A0A9W7XLQ0_9FUNG</name>
<feature type="region of interest" description="Disordered" evidence="1">
    <location>
        <begin position="556"/>
        <end position="620"/>
    </location>
</feature>
<dbReference type="AlphaFoldDB" id="A0A9W7XLQ0"/>
<accession>A0A9W7XLQ0</accession>
<organism evidence="2 3">
    <name type="scientific">Coemansia asiatica</name>
    <dbReference type="NCBI Taxonomy" id="1052880"/>
    <lineage>
        <taxon>Eukaryota</taxon>
        <taxon>Fungi</taxon>
        <taxon>Fungi incertae sedis</taxon>
        <taxon>Zoopagomycota</taxon>
        <taxon>Kickxellomycotina</taxon>
        <taxon>Kickxellomycetes</taxon>
        <taxon>Kickxellales</taxon>
        <taxon>Kickxellaceae</taxon>
        <taxon>Coemansia</taxon>
    </lineage>
</organism>
<reference evidence="2" key="1">
    <citation type="submission" date="2022-07" db="EMBL/GenBank/DDBJ databases">
        <title>Phylogenomic reconstructions and comparative analyses of Kickxellomycotina fungi.</title>
        <authorList>
            <person name="Reynolds N.K."/>
            <person name="Stajich J.E."/>
            <person name="Barry K."/>
            <person name="Grigoriev I.V."/>
            <person name="Crous P."/>
            <person name="Smith M.E."/>
        </authorList>
    </citation>
    <scope>NUCLEOTIDE SEQUENCE</scope>
    <source>
        <strain evidence="2">NBRC 105413</strain>
    </source>
</reference>
<dbReference type="EMBL" id="JANBOH010000114">
    <property type="protein sequence ID" value="KAJ1645273.1"/>
    <property type="molecule type" value="Genomic_DNA"/>
</dbReference>
<dbReference type="InterPro" id="IPR032675">
    <property type="entry name" value="LRR_dom_sf"/>
</dbReference>
<dbReference type="Proteomes" id="UP001145021">
    <property type="component" value="Unassembled WGS sequence"/>
</dbReference>
<proteinExistence type="predicted"/>
<sequence length="1165" mass="130681">MKHIIFRLGPLPVPREAAPLITMVSGALVYGLYSLGKAGIKVQIVTQVAWTFRLSLSLISIPSLSNASGRLWEKEIPGSILGIAAQSLFGCSAVEWVGIVESAANDAAASEALVSMDYLAQQMAVLADLVSFPSFNCLMADLRKSSSQKYAQHKVTRIGIAKTHTGSALVPEIVPLRWLWEMLVCESFVKASADNTGNSAGQKKDFSLRVSDLFAASRCLATAIDVKHQAETTVNDRAQIIDYDSVVYNWKAQEPTESFCIYPSLSDEPQSETVCYQSQEQHDLMDKGEVDQLFDHWSQLFVDNSQSHLYINVKNPKPKADNPLGIQSHADQSLSSHFLSESYYDECLQSLFVNSQKHLENTAGSVRDTQNSRFSNENASFDNDDLIMMDALSFSELIASNGPPLSLDTRSPSALSLIPPRTPSANARANFNSQSAFNTPLRQSGREEHVLAQETPVMQTTPIYSVSAFSANNNIERATSSVKETPLLRAKSLNDARGLSPSLPPSLLALSQSHDNFVPETPAKDAGSRIFSKLTQPRVFKKHRSVLDNHISAESIARSNSNNRRRLSGGVSKHRNYPRPPRLRKLSDAQVPGVVPETPAAQAPSTKSKADGRTEGQTDLPRFAKKTYVNDFEMHPQSGLSIMHSCQRWRRVFKELTCTQLCLGYSEEEFSFKIDDSPCCLDEPRFPAEDYAKTFRIQFELSPHFYNTDKVDCFLRSDYANCVFVSARRLAIEYNETTYPDPNDIYFKTTQETKHALANLKAFLLQFKRNIPNISEITFDWCFDISEKINQKFIQAFDSLVSEVAAGIKNIGLNNKRDSAEFIYMDEHSFTELTHFQYCFFDEDPRGLEIIRRNSDTLQRLVVDSMPGIIIDQMLYWDNGDSVVYTCLSRLEFFYPLQQVVSNADDCSCHFPALKRLDVYGADPALSNAFFNGKNTLECLKLWDTYDNAQNISPKQQFKSSSFGNLMNLELHYKYNPEQGPYTVDLKPIERYSELVNGLINAAGRLSIFSLKSSRYEAKLTDILSATAAFANIQKLDFTMIGMLFNDLVSVIRNCPQLCTLHCSPINDHPSIDGYKDDGLVKHIETNMYPLCRYLASLSIVYEDCWRDHETYMAMALLVVGCPRLSTIDCGIGRICALQNGLRNMADLSVFSDYCDRLKRIVSTR</sequence>